<dbReference type="RefSeq" id="WP_184832242.1">
    <property type="nucleotide sequence ID" value="NZ_JACHMN010000001.1"/>
</dbReference>
<keyword evidence="2" id="KW-1133">Transmembrane helix</keyword>
<organism evidence="3 4">
    <name type="scientific">Allocatelliglobosispora scoriae</name>
    <dbReference type="NCBI Taxonomy" id="643052"/>
    <lineage>
        <taxon>Bacteria</taxon>
        <taxon>Bacillati</taxon>
        <taxon>Actinomycetota</taxon>
        <taxon>Actinomycetes</taxon>
        <taxon>Micromonosporales</taxon>
        <taxon>Micromonosporaceae</taxon>
        <taxon>Allocatelliglobosispora</taxon>
    </lineage>
</organism>
<reference evidence="3 4" key="1">
    <citation type="submission" date="2020-08" db="EMBL/GenBank/DDBJ databases">
        <title>Sequencing the genomes of 1000 actinobacteria strains.</title>
        <authorList>
            <person name="Klenk H.-P."/>
        </authorList>
    </citation>
    <scope>NUCLEOTIDE SEQUENCE [LARGE SCALE GENOMIC DNA]</scope>
    <source>
        <strain evidence="3 4">DSM 45362</strain>
    </source>
</reference>
<comment type="caution">
    <text evidence="3">The sequence shown here is derived from an EMBL/GenBank/DDBJ whole genome shotgun (WGS) entry which is preliminary data.</text>
</comment>
<protein>
    <submittedName>
        <fullName evidence="3">Uncharacterized protein</fullName>
    </submittedName>
</protein>
<accession>A0A841BGR9</accession>
<evidence type="ECO:0000313" key="4">
    <source>
        <dbReference type="Proteomes" id="UP000587527"/>
    </source>
</evidence>
<evidence type="ECO:0000256" key="1">
    <source>
        <dbReference type="SAM" id="MobiDB-lite"/>
    </source>
</evidence>
<dbReference type="EMBL" id="JACHMN010000001">
    <property type="protein sequence ID" value="MBB5867474.1"/>
    <property type="molecule type" value="Genomic_DNA"/>
</dbReference>
<keyword evidence="2" id="KW-0472">Membrane</keyword>
<evidence type="ECO:0000256" key="2">
    <source>
        <dbReference type="SAM" id="Phobius"/>
    </source>
</evidence>
<dbReference type="Proteomes" id="UP000587527">
    <property type="component" value="Unassembled WGS sequence"/>
</dbReference>
<gene>
    <name evidence="3" type="ORF">F4553_000853</name>
</gene>
<evidence type="ECO:0000313" key="3">
    <source>
        <dbReference type="EMBL" id="MBB5867474.1"/>
    </source>
</evidence>
<sequence length="221" mass="22794">MLTHPGWMGIGAIAGVLAVVATVIIATLQMTPQSPSGAAGGPSSAASGTVSPPASSNEPSGTDGVPAPSPTDREWTLQPAALFKSGSLHLYTPPSSMGTEKAWDLDLNRAEGVLAAATTDVEAAERALGAQNGAAFAPLAAGRVPTLAECAAIPVAQWLPAIDQDDLKPKAVFCVLTTSGRYGYLRIQKVNLIPKDYLLEERAGTIGDISFSFVLWKKPGD</sequence>
<proteinExistence type="predicted"/>
<feature type="region of interest" description="Disordered" evidence="1">
    <location>
        <begin position="33"/>
        <end position="73"/>
    </location>
</feature>
<dbReference type="AlphaFoldDB" id="A0A841BGR9"/>
<keyword evidence="4" id="KW-1185">Reference proteome</keyword>
<name>A0A841BGR9_9ACTN</name>
<keyword evidence="2" id="KW-0812">Transmembrane</keyword>
<feature type="transmembrane region" description="Helical" evidence="2">
    <location>
        <begin position="6"/>
        <end position="28"/>
    </location>
</feature>
<feature type="compositionally biased region" description="Low complexity" evidence="1">
    <location>
        <begin position="33"/>
        <end position="56"/>
    </location>
</feature>